<keyword evidence="1" id="KW-1133">Transmembrane helix</keyword>
<evidence type="ECO:0000256" key="1">
    <source>
        <dbReference type="SAM" id="Phobius"/>
    </source>
</evidence>
<evidence type="ECO:0000313" key="3">
    <source>
        <dbReference type="Proteomes" id="UP000308760"/>
    </source>
</evidence>
<feature type="transmembrane region" description="Helical" evidence="1">
    <location>
        <begin position="45"/>
        <end position="61"/>
    </location>
</feature>
<protein>
    <submittedName>
        <fullName evidence="2">Uncharacterized protein</fullName>
    </submittedName>
</protein>
<dbReference type="RefSeq" id="WP_136534582.1">
    <property type="nucleotide sequence ID" value="NZ_STGY01000042.1"/>
</dbReference>
<gene>
    <name evidence="2" type="ORF">FAB82_11000</name>
</gene>
<proteinExistence type="predicted"/>
<feature type="transmembrane region" description="Helical" evidence="1">
    <location>
        <begin position="87"/>
        <end position="107"/>
    </location>
</feature>
<reference evidence="2 3" key="2">
    <citation type="submission" date="2019-05" db="EMBL/GenBank/DDBJ databases">
        <title>Glycomyces buryatensis sp. nov.</title>
        <authorList>
            <person name="Nikitina E."/>
        </authorList>
    </citation>
    <scope>NUCLEOTIDE SEQUENCE [LARGE SCALE GENOMIC DNA]</scope>
    <source>
        <strain evidence="2 3">18</strain>
    </source>
</reference>
<comment type="caution">
    <text evidence="2">The sequence shown here is derived from an EMBL/GenBank/DDBJ whole genome shotgun (WGS) entry which is preliminary data.</text>
</comment>
<name>A0A4S8QJP6_9ACTN</name>
<keyword evidence="1" id="KW-0812">Transmembrane</keyword>
<accession>A0A4S8QJP6</accession>
<feature type="transmembrane region" description="Helical" evidence="1">
    <location>
        <begin position="114"/>
        <end position="132"/>
    </location>
</feature>
<dbReference type="AlphaFoldDB" id="A0A4S8QJP6"/>
<feature type="transmembrane region" description="Helical" evidence="1">
    <location>
        <begin position="23"/>
        <end position="40"/>
    </location>
</feature>
<dbReference type="OrthoDB" id="3425563at2"/>
<dbReference type="EMBL" id="STGY01000042">
    <property type="protein sequence ID" value="THV41619.1"/>
    <property type="molecule type" value="Genomic_DNA"/>
</dbReference>
<keyword evidence="3" id="KW-1185">Reference proteome</keyword>
<feature type="transmembrane region" description="Helical" evidence="1">
    <location>
        <begin position="138"/>
        <end position="161"/>
    </location>
</feature>
<organism evidence="2 3">
    <name type="scientific">Glycomyces buryatensis</name>
    <dbReference type="NCBI Taxonomy" id="2570927"/>
    <lineage>
        <taxon>Bacteria</taxon>
        <taxon>Bacillati</taxon>
        <taxon>Actinomycetota</taxon>
        <taxon>Actinomycetes</taxon>
        <taxon>Glycomycetales</taxon>
        <taxon>Glycomycetaceae</taxon>
        <taxon>Glycomyces</taxon>
    </lineage>
</organism>
<dbReference type="Proteomes" id="UP000308760">
    <property type="component" value="Unassembled WGS sequence"/>
</dbReference>
<evidence type="ECO:0000313" key="2">
    <source>
        <dbReference type="EMBL" id="THV41619.1"/>
    </source>
</evidence>
<sequence>MELIAELFTDFFAWAWPRHLNPISWYIRPLFFLPIAYFAWKRQGWLMSLSVVAMLTSFFWFPEPAEVDPAAQAILDMEAEMFTQPGWQTAVSLGTIPIFLGALLWAFWQHSIRIGLWTINIGVAYKAGWVWVNTDFDGFMAVVPIYVIALIIINALVLGIAKWRGIPVFGAKEARAEREAREQVEA</sequence>
<keyword evidence="1" id="KW-0472">Membrane</keyword>
<reference evidence="3" key="1">
    <citation type="submission" date="2019-04" db="EMBL/GenBank/DDBJ databases">
        <title>Nocardioides xinjiangensis sp. nov.</title>
        <authorList>
            <person name="Liu S."/>
        </authorList>
    </citation>
    <scope>NUCLEOTIDE SEQUENCE [LARGE SCALE GENOMIC DNA]</scope>
    <source>
        <strain evidence="3">18</strain>
    </source>
</reference>